<dbReference type="PROSITE" id="PS00599">
    <property type="entry name" value="AA_TRANSFER_CLASS_2"/>
    <property type="match status" value="1"/>
</dbReference>
<comment type="cofactor">
    <cofactor evidence="6">
        <name>pyridoxal 5'-phosphate</name>
        <dbReference type="ChEBI" id="CHEBI:597326"/>
    </cofactor>
    <text evidence="6">Binds 1 pyridoxal phosphate per subunit.</text>
</comment>
<protein>
    <recommendedName>
        <fullName evidence="6">2-amino-3-ketobutyrate coenzyme A ligase</fullName>
        <shortName evidence="6">AKB ligase</shortName>
        <ecNumber evidence="6">2.3.1.29</ecNumber>
    </recommendedName>
    <alternativeName>
        <fullName evidence="6">Glycine acetyltransferase</fullName>
    </alternativeName>
</protein>
<comment type="caution">
    <text evidence="8">The sequence shown here is derived from an EMBL/GenBank/DDBJ whole genome shotgun (WGS) entry which is preliminary data.</text>
</comment>
<dbReference type="NCBIfam" id="NF005394">
    <property type="entry name" value="PRK06939.1"/>
    <property type="match status" value="1"/>
</dbReference>
<reference evidence="8" key="1">
    <citation type="submission" date="2024-05" db="EMBL/GenBank/DDBJ databases">
        <title>30 novel species of actinomycetes from the DSMZ collection.</title>
        <authorList>
            <person name="Nouioui I."/>
        </authorList>
    </citation>
    <scope>NUCLEOTIDE SEQUENCE</scope>
    <source>
        <strain evidence="8">DSM 41527</strain>
    </source>
</reference>
<evidence type="ECO:0000256" key="6">
    <source>
        <dbReference type="HAMAP-Rule" id="MF_00985"/>
    </source>
</evidence>
<dbReference type="GO" id="GO:0008890">
    <property type="term" value="F:glycine C-acetyltransferase activity"/>
    <property type="evidence" value="ECO:0007669"/>
    <property type="project" value="UniProtKB-EC"/>
</dbReference>
<evidence type="ECO:0000256" key="4">
    <source>
        <dbReference type="ARBA" id="ARBA00023315"/>
    </source>
</evidence>
<feature type="binding site" evidence="6">
    <location>
        <begin position="275"/>
        <end position="276"/>
    </location>
    <ligand>
        <name>pyridoxal 5'-phosphate</name>
        <dbReference type="ChEBI" id="CHEBI:597326"/>
        <note>ligand shared between dimeric partners</note>
    </ligand>
</feature>
<dbReference type="SUPFAM" id="SSF53383">
    <property type="entry name" value="PLP-dependent transferases"/>
    <property type="match status" value="1"/>
</dbReference>
<comment type="similarity">
    <text evidence="1 6">Belongs to the class-II pyridoxal-phosphate-dependent aminotransferase family.</text>
</comment>
<dbReference type="Pfam" id="PF00155">
    <property type="entry name" value="Aminotran_1_2"/>
    <property type="match status" value="1"/>
</dbReference>
<dbReference type="RefSeq" id="WP_311625027.1">
    <property type="nucleotide sequence ID" value="NZ_JAVRFE010000025.1"/>
</dbReference>
<dbReference type="Gene3D" id="3.40.640.10">
    <property type="entry name" value="Type I PLP-dependent aspartate aminotransferase-like (Major domain)"/>
    <property type="match status" value="1"/>
</dbReference>
<evidence type="ECO:0000256" key="5">
    <source>
        <dbReference type="ARBA" id="ARBA00047715"/>
    </source>
</evidence>
<evidence type="ECO:0000256" key="2">
    <source>
        <dbReference type="ARBA" id="ARBA00022679"/>
    </source>
</evidence>
<dbReference type="InterPro" id="IPR015424">
    <property type="entry name" value="PyrdxlP-dep_Trfase"/>
</dbReference>
<dbReference type="PANTHER" id="PTHR13693:SF102">
    <property type="entry name" value="2-AMINO-3-KETOBUTYRATE COENZYME A LIGASE, MITOCHONDRIAL"/>
    <property type="match status" value="1"/>
</dbReference>
<dbReference type="Gene3D" id="3.90.1150.10">
    <property type="entry name" value="Aspartate Aminotransferase, domain 1"/>
    <property type="match status" value="1"/>
</dbReference>
<evidence type="ECO:0000256" key="3">
    <source>
        <dbReference type="ARBA" id="ARBA00022898"/>
    </source>
</evidence>
<dbReference type="HAMAP" id="MF_00985">
    <property type="entry name" value="2am3keto_CoA_ligase"/>
    <property type="match status" value="1"/>
</dbReference>
<proteinExistence type="inferred from homology"/>
<dbReference type="PANTHER" id="PTHR13693">
    <property type="entry name" value="CLASS II AMINOTRANSFERASE/8-AMINO-7-OXONONANOATE SYNTHASE"/>
    <property type="match status" value="1"/>
</dbReference>
<keyword evidence="4 6" id="KW-0012">Acyltransferase</keyword>
<dbReference type="CDD" id="cd06454">
    <property type="entry name" value="KBL_like"/>
    <property type="match status" value="1"/>
</dbReference>
<feature type="domain" description="Aminotransferase class I/classII large" evidence="7">
    <location>
        <begin position="46"/>
        <end position="388"/>
    </location>
</feature>
<evidence type="ECO:0000313" key="8">
    <source>
        <dbReference type="EMBL" id="MDT0457918.1"/>
    </source>
</evidence>
<feature type="binding site" description="in other chain" evidence="6">
    <location>
        <begin position="114"/>
        <end position="115"/>
    </location>
    <ligand>
        <name>pyridoxal 5'-phosphate</name>
        <dbReference type="ChEBI" id="CHEBI:597326"/>
        <note>ligand shared between dimeric partners</note>
    </ligand>
</feature>
<dbReference type="EC" id="2.3.1.29" evidence="6"/>
<feature type="binding site" evidence="6">
    <location>
        <position position="139"/>
    </location>
    <ligand>
        <name>substrate</name>
    </ligand>
</feature>
<gene>
    <name evidence="6" type="primary">kbl</name>
    <name evidence="8" type="ORF">RM550_19615</name>
</gene>
<dbReference type="InterPro" id="IPR011282">
    <property type="entry name" value="2am3keto_CoA_ligase"/>
</dbReference>
<sequence length="397" mass="42429">MFDSVRDELRGTLDEIRAAGLHKPERVIGTPQSATVAVTAGGNPGEVLNFCANNYLGLADHPEVVAAAHEALDRWGYGLASVRFICGTQEVHKELEQRISGFLGQEDTILYSSCFDANGGVFETLLGPDDAVISDALNHASIIDGIRLSKARRFRYANRDMADLERQLKEAGSDGRKLVVTDGVFSMDGYVAPLREICDLAEQYGAMVMVDDSHAVGFVGPGGRGTPELHDVMDRVDIITGTLGKALGGASGGYVAARAEIVALLRQRSRPYLFSNSLAPVIAAASLKVLDLLESAGDLREQLHANTALFRSRMTEEGFDVLPGDHAIAPVMIGDAAEAARMAELLLERGVYVIGFSYPVVPQGQARIRVQLSAAHSTADVHRAVDAFVDARSALGA</sequence>
<dbReference type="InterPro" id="IPR001917">
    <property type="entry name" value="Aminotrans_II_pyridoxalP_BS"/>
</dbReference>
<keyword evidence="9" id="KW-1185">Reference proteome</keyword>
<organism evidence="8 9">
    <name type="scientific">Streptomyces mooreae</name>
    <dbReference type="NCBI Taxonomy" id="3075523"/>
    <lineage>
        <taxon>Bacteria</taxon>
        <taxon>Bacillati</taxon>
        <taxon>Actinomycetota</taxon>
        <taxon>Actinomycetes</taxon>
        <taxon>Kitasatosporales</taxon>
        <taxon>Streptomycetaceae</taxon>
        <taxon>Streptomyces</taxon>
    </lineage>
</organism>
<dbReference type="InterPro" id="IPR015422">
    <property type="entry name" value="PyrdxlP-dep_Trfase_small"/>
</dbReference>
<comment type="subunit">
    <text evidence="6">Homodimer.</text>
</comment>
<evidence type="ECO:0000313" key="9">
    <source>
        <dbReference type="Proteomes" id="UP001180551"/>
    </source>
</evidence>
<dbReference type="Proteomes" id="UP001180551">
    <property type="component" value="Unassembled WGS sequence"/>
</dbReference>
<dbReference type="InterPro" id="IPR015421">
    <property type="entry name" value="PyrdxlP-dep_Trfase_major"/>
</dbReference>
<evidence type="ECO:0000256" key="1">
    <source>
        <dbReference type="ARBA" id="ARBA00008392"/>
    </source>
</evidence>
<dbReference type="EMBL" id="JAVRFE010000025">
    <property type="protein sequence ID" value="MDT0457918.1"/>
    <property type="molecule type" value="Genomic_DNA"/>
</dbReference>
<feature type="binding site" description="in other chain" evidence="6">
    <location>
        <begin position="242"/>
        <end position="245"/>
    </location>
    <ligand>
        <name>pyridoxal 5'-phosphate</name>
        <dbReference type="ChEBI" id="CHEBI:597326"/>
        <note>ligand shared between dimeric partners</note>
    </ligand>
</feature>
<evidence type="ECO:0000259" key="7">
    <source>
        <dbReference type="Pfam" id="PF00155"/>
    </source>
</evidence>
<feature type="binding site" description="in other chain" evidence="6">
    <location>
        <position position="186"/>
    </location>
    <ligand>
        <name>pyridoxal 5'-phosphate</name>
        <dbReference type="ChEBI" id="CHEBI:597326"/>
        <note>ligand shared between dimeric partners</note>
    </ligand>
</feature>
<keyword evidence="3 6" id="KW-0663">Pyridoxal phosphate</keyword>
<accession>A0ABU2TAG7</accession>
<feature type="binding site" evidence="6">
    <location>
        <position position="369"/>
    </location>
    <ligand>
        <name>substrate</name>
    </ligand>
</feature>
<feature type="binding site" description="in other chain" evidence="6">
    <location>
        <begin position="211"/>
        <end position="214"/>
    </location>
    <ligand>
        <name>pyridoxal 5'-phosphate</name>
        <dbReference type="ChEBI" id="CHEBI:597326"/>
        <note>ligand shared between dimeric partners</note>
    </ligand>
</feature>
<comment type="catalytic activity">
    <reaction evidence="6">
        <text>glycine + acetyl-CoA = (2S)-2-amino-3-oxobutanoate + CoA</text>
        <dbReference type="Rhea" id="RHEA:20736"/>
        <dbReference type="ChEBI" id="CHEBI:57287"/>
        <dbReference type="ChEBI" id="CHEBI:57288"/>
        <dbReference type="ChEBI" id="CHEBI:57305"/>
        <dbReference type="ChEBI" id="CHEBI:78948"/>
        <dbReference type="EC" id="2.3.1.29"/>
    </reaction>
</comment>
<dbReference type="InterPro" id="IPR050087">
    <property type="entry name" value="AON_synthase_class-II"/>
</dbReference>
<dbReference type="InterPro" id="IPR004839">
    <property type="entry name" value="Aminotransferase_I/II_large"/>
</dbReference>
<comment type="function">
    <text evidence="6">Catalyzes the cleavage of 2-amino-3-ketobutyrate to glycine and acetyl-CoA.</text>
</comment>
<dbReference type="NCBIfam" id="TIGR01822">
    <property type="entry name" value="2am3keto_CoA"/>
    <property type="match status" value="1"/>
</dbReference>
<comment type="catalytic activity">
    <reaction evidence="5">
        <text>6-carboxyhexanoyl-[ACP] + L-alanine + H(+) = (8S)-8-amino-7-oxononanoate + holo-[ACP] + CO2</text>
        <dbReference type="Rhea" id="RHEA:42288"/>
        <dbReference type="Rhea" id="RHEA-COMP:9685"/>
        <dbReference type="Rhea" id="RHEA-COMP:9955"/>
        <dbReference type="ChEBI" id="CHEBI:15378"/>
        <dbReference type="ChEBI" id="CHEBI:16526"/>
        <dbReference type="ChEBI" id="CHEBI:57972"/>
        <dbReference type="ChEBI" id="CHEBI:64479"/>
        <dbReference type="ChEBI" id="CHEBI:78846"/>
        <dbReference type="ChEBI" id="CHEBI:149468"/>
        <dbReference type="EC" id="2.3.1.47"/>
    </reaction>
</comment>
<comment type="pathway">
    <text evidence="6">Amino-acid degradation; L-threonine degradation via oxydo-reductase pathway; glycine from L-threonine: step 2/2.</text>
</comment>
<name>A0ABU2TAG7_9ACTN</name>
<feature type="modified residue" description="N6-(pyridoxal phosphate)lysine" evidence="6">
    <location>
        <position position="245"/>
    </location>
</feature>
<keyword evidence="2 6" id="KW-0808">Transferase</keyword>